<gene>
    <name evidence="1" type="ORF">HINF_LOCUS15004</name>
</gene>
<keyword evidence="2" id="KW-1185">Reference proteome</keyword>
<dbReference type="Proteomes" id="UP001642409">
    <property type="component" value="Unassembled WGS sequence"/>
</dbReference>
<reference evidence="1 2" key="1">
    <citation type="submission" date="2024-07" db="EMBL/GenBank/DDBJ databases">
        <authorList>
            <person name="Akdeniz Z."/>
        </authorList>
    </citation>
    <scope>NUCLEOTIDE SEQUENCE [LARGE SCALE GENOMIC DNA]</scope>
</reference>
<evidence type="ECO:0000313" key="1">
    <source>
        <dbReference type="EMBL" id="CAL5996951.1"/>
    </source>
</evidence>
<name>A0ABP1HPT7_9EUKA</name>
<accession>A0ABP1HPT7</accession>
<evidence type="ECO:0000313" key="2">
    <source>
        <dbReference type="Proteomes" id="UP001642409"/>
    </source>
</evidence>
<dbReference type="EMBL" id="CAXDID020000036">
    <property type="protein sequence ID" value="CAL5996951.1"/>
    <property type="molecule type" value="Genomic_DNA"/>
</dbReference>
<organism evidence="1 2">
    <name type="scientific">Hexamita inflata</name>
    <dbReference type="NCBI Taxonomy" id="28002"/>
    <lineage>
        <taxon>Eukaryota</taxon>
        <taxon>Metamonada</taxon>
        <taxon>Diplomonadida</taxon>
        <taxon>Hexamitidae</taxon>
        <taxon>Hexamitinae</taxon>
        <taxon>Hexamita</taxon>
    </lineage>
</organism>
<comment type="caution">
    <text evidence="1">The sequence shown here is derived from an EMBL/GenBank/DDBJ whole genome shotgun (WGS) entry which is preliminary data.</text>
</comment>
<proteinExistence type="predicted"/>
<protein>
    <submittedName>
        <fullName evidence="1">Hypothetical_protein</fullName>
    </submittedName>
</protein>
<sequence>MLKLDKYYVSTYDFIQYRNQSCILYTAVQGTVSKQNLYGTAKQQPYFKVHLFQHQNGVFQFGAEFSNSVFGLRFRDGANSEVPVGSGNQGFCLHQIQLVQLKRIQSQKL</sequence>